<accession>A0A392T9D8</accession>
<evidence type="ECO:0000313" key="2">
    <source>
        <dbReference type="Proteomes" id="UP000265520"/>
    </source>
</evidence>
<organism evidence="1 2">
    <name type="scientific">Trifolium medium</name>
    <dbReference type="NCBI Taxonomy" id="97028"/>
    <lineage>
        <taxon>Eukaryota</taxon>
        <taxon>Viridiplantae</taxon>
        <taxon>Streptophyta</taxon>
        <taxon>Embryophyta</taxon>
        <taxon>Tracheophyta</taxon>
        <taxon>Spermatophyta</taxon>
        <taxon>Magnoliopsida</taxon>
        <taxon>eudicotyledons</taxon>
        <taxon>Gunneridae</taxon>
        <taxon>Pentapetalae</taxon>
        <taxon>rosids</taxon>
        <taxon>fabids</taxon>
        <taxon>Fabales</taxon>
        <taxon>Fabaceae</taxon>
        <taxon>Papilionoideae</taxon>
        <taxon>50 kb inversion clade</taxon>
        <taxon>NPAAA clade</taxon>
        <taxon>Hologalegina</taxon>
        <taxon>IRL clade</taxon>
        <taxon>Trifolieae</taxon>
        <taxon>Trifolium</taxon>
    </lineage>
</organism>
<name>A0A392T9D8_9FABA</name>
<keyword evidence="2" id="KW-1185">Reference proteome</keyword>
<dbReference type="Proteomes" id="UP000265520">
    <property type="component" value="Unassembled WGS sequence"/>
</dbReference>
<comment type="caution">
    <text evidence="1">The sequence shown here is derived from an EMBL/GenBank/DDBJ whole genome shotgun (WGS) entry which is preliminary data.</text>
</comment>
<reference evidence="1 2" key="1">
    <citation type="journal article" date="2018" name="Front. Plant Sci.">
        <title>Red Clover (Trifolium pratense) and Zigzag Clover (T. medium) - A Picture of Genomic Similarities and Differences.</title>
        <authorList>
            <person name="Dluhosova J."/>
            <person name="Istvanek J."/>
            <person name="Nedelnik J."/>
            <person name="Repkova J."/>
        </authorList>
    </citation>
    <scope>NUCLEOTIDE SEQUENCE [LARGE SCALE GENOMIC DNA]</scope>
    <source>
        <strain evidence="2">cv. 10/8</strain>
        <tissue evidence="1">Leaf</tissue>
    </source>
</reference>
<evidence type="ECO:0000313" key="1">
    <source>
        <dbReference type="EMBL" id="MCI57442.1"/>
    </source>
</evidence>
<evidence type="ECO:0008006" key="3">
    <source>
        <dbReference type="Google" id="ProtNLM"/>
    </source>
</evidence>
<dbReference type="EMBL" id="LXQA010528913">
    <property type="protein sequence ID" value="MCI57442.1"/>
    <property type="molecule type" value="Genomic_DNA"/>
</dbReference>
<protein>
    <recommendedName>
        <fullName evidence="3">Retrotransposon gag domain-containing protein</fullName>
    </recommendedName>
</protein>
<sequence length="68" mass="8151">MEYSEEGKTTLGTYVLREEANVWWKNAMMRLGPGGMVIPWEMFKREFLIKYFPVDVKNKKVVEFMELK</sequence>
<dbReference type="AlphaFoldDB" id="A0A392T9D8"/>
<feature type="non-terminal residue" evidence="1">
    <location>
        <position position="68"/>
    </location>
</feature>
<proteinExistence type="predicted"/>